<evidence type="ECO:0000313" key="2">
    <source>
        <dbReference type="EMBL" id="RLV54522.1"/>
    </source>
</evidence>
<gene>
    <name evidence="2" type="ORF">D9V41_15880</name>
</gene>
<feature type="signal peptide" evidence="1">
    <location>
        <begin position="1"/>
        <end position="27"/>
    </location>
</feature>
<comment type="caution">
    <text evidence="2">The sequence shown here is derived from an EMBL/GenBank/DDBJ whole genome shotgun (WGS) entry which is preliminary data.</text>
</comment>
<keyword evidence="1" id="KW-0732">Signal</keyword>
<reference evidence="2 3" key="1">
    <citation type="submission" date="2018-10" db="EMBL/GenBank/DDBJ databases">
        <title>Aeromicrobium sp. 9W16Y-2 whole genome shotgun sequence.</title>
        <authorList>
            <person name="Li F."/>
        </authorList>
    </citation>
    <scope>NUCLEOTIDE SEQUENCE [LARGE SCALE GENOMIC DNA]</scope>
    <source>
        <strain evidence="2 3">9W16Y-2</strain>
    </source>
</reference>
<protein>
    <recommendedName>
        <fullName evidence="4">Secreted protein</fullName>
    </recommendedName>
</protein>
<evidence type="ECO:0000313" key="3">
    <source>
        <dbReference type="Proteomes" id="UP000282515"/>
    </source>
</evidence>
<organism evidence="2 3">
    <name type="scientific">Aeromicrobium phragmitis</name>
    <dbReference type="NCBI Taxonomy" id="2478914"/>
    <lineage>
        <taxon>Bacteria</taxon>
        <taxon>Bacillati</taxon>
        <taxon>Actinomycetota</taxon>
        <taxon>Actinomycetes</taxon>
        <taxon>Propionibacteriales</taxon>
        <taxon>Nocardioidaceae</taxon>
        <taxon>Aeromicrobium</taxon>
    </lineage>
</organism>
<name>A0A3L8PKE1_9ACTN</name>
<dbReference type="EMBL" id="RDBF01000018">
    <property type="protein sequence ID" value="RLV54522.1"/>
    <property type="molecule type" value="Genomic_DNA"/>
</dbReference>
<evidence type="ECO:0000256" key="1">
    <source>
        <dbReference type="SAM" id="SignalP"/>
    </source>
</evidence>
<dbReference type="OrthoDB" id="3554985at2"/>
<feature type="chain" id="PRO_5018143502" description="Secreted protein" evidence="1">
    <location>
        <begin position="28"/>
        <end position="228"/>
    </location>
</feature>
<sequence>MRKIMKTTAVGAGIGAMVLAGSAAAFASHTSVTVGGSSSPAGPVAVTGTNTSQIGFETDFGVPLYCDTASVEGNVLRGASVNVGNKVGEITDLLFSDCTATALDYPVIVTMSAGDFDVRTHPANAGDPVPVTITGVDAHVRSTGSQPYACEMFAEGSVDAIIHPGAGGVDGSVELVPGSFNLAVTAGDGNGNPSTSSCGGEIWTGDVAQPLFGDFALSTGGAGVISHG</sequence>
<keyword evidence="3" id="KW-1185">Reference proteome</keyword>
<dbReference type="Proteomes" id="UP000282515">
    <property type="component" value="Unassembled WGS sequence"/>
</dbReference>
<dbReference type="AlphaFoldDB" id="A0A3L8PKE1"/>
<evidence type="ECO:0008006" key="4">
    <source>
        <dbReference type="Google" id="ProtNLM"/>
    </source>
</evidence>
<accession>A0A3L8PKE1</accession>
<dbReference type="RefSeq" id="WP_121795573.1">
    <property type="nucleotide sequence ID" value="NZ_RDBF01000018.1"/>
</dbReference>
<proteinExistence type="predicted"/>